<reference evidence="7" key="1">
    <citation type="submission" date="2017-02" db="EMBL/GenBank/DDBJ databases">
        <authorList>
            <person name="Varghese N."/>
            <person name="Submissions S."/>
        </authorList>
    </citation>
    <scope>NUCLEOTIDE SEQUENCE [LARGE SCALE GENOMIC DNA]</scope>
    <source>
        <strain evidence="7">DSM 16521</strain>
    </source>
</reference>
<keyword evidence="7" id="KW-1185">Reference proteome</keyword>
<dbReference type="OrthoDB" id="9807879at2"/>
<dbReference type="Gene3D" id="3.30.70.20">
    <property type="match status" value="1"/>
</dbReference>
<keyword evidence="2" id="KW-0479">Metal-binding</keyword>
<keyword evidence="4" id="KW-0411">Iron-sulfur</keyword>
<dbReference type="Pfam" id="PF04015">
    <property type="entry name" value="DUF362"/>
    <property type="match status" value="1"/>
</dbReference>
<dbReference type="PROSITE" id="PS51379">
    <property type="entry name" value="4FE4S_FER_2"/>
    <property type="match status" value="2"/>
</dbReference>
<dbReference type="GO" id="GO:0051539">
    <property type="term" value="F:4 iron, 4 sulfur cluster binding"/>
    <property type="evidence" value="ECO:0007669"/>
    <property type="project" value="UniProtKB-KW"/>
</dbReference>
<keyword evidence="1" id="KW-0004">4Fe-4S</keyword>
<organism evidence="6 7">
    <name type="scientific">Carboxydocella sporoproducens DSM 16521</name>
    <dbReference type="NCBI Taxonomy" id="1121270"/>
    <lineage>
        <taxon>Bacteria</taxon>
        <taxon>Bacillati</taxon>
        <taxon>Bacillota</taxon>
        <taxon>Clostridia</taxon>
        <taxon>Eubacteriales</taxon>
        <taxon>Clostridiales Family XVI. Incertae Sedis</taxon>
        <taxon>Carboxydocella</taxon>
    </lineage>
</organism>
<dbReference type="PANTHER" id="PTHR43687">
    <property type="entry name" value="ADENYLYLSULFATE REDUCTASE, BETA SUBUNIT"/>
    <property type="match status" value="1"/>
</dbReference>
<feature type="domain" description="4Fe-4S ferredoxin-type" evidence="5">
    <location>
        <begin position="334"/>
        <end position="362"/>
    </location>
</feature>
<evidence type="ECO:0000256" key="3">
    <source>
        <dbReference type="ARBA" id="ARBA00023004"/>
    </source>
</evidence>
<dbReference type="PANTHER" id="PTHR43687:SF1">
    <property type="entry name" value="FERREDOXIN III"/>
    <property type="match status" value="1"/>
</dbReference>
<evidence type="ECO:0000259" key="5">
    <source>
        <dbReference type="PROSITE" id="PS51379"/>
    </source>
</evidence>
<dbReference type="Pfam" id="PF12838">
    <property type="entry name" value="Fer4_7"/>
    <property type="match status" value="1"/>
</dbReference>
<dbReference type="GO" id="GO:0046872">
    <property type="term" value="F:metal ion binding"/>
    <property type="evidence" value="ECO:0007669"/>
    <property type="project" value="UniProtKB-KW"/>
</dbReference>
<accession>A0A1T4QYW3</accession>
<dbReference type="RefSeq" id="WP_078665886.1">
    <property type="nucleotide sequence ID" value="NZ_FUXM01000023.1"/>
</dbReference>
<evidence type="ECO:0000256" key="4">
    <source>
        <dbReference type="ARBA" id="ARBA00023014"/>
    </source>
</evidence>
<evidence type="ECO:0000313" key="7">
    <source>
        <dbReference type="Proteomes" id="UP000189933"/>
    </source>
</evidence>
<evidence type="ECO:0000313" key="6">
    <source>
        <dbReference type="EMBL" id="SKA08786.1"/>
    </source>
</evidence>
<dbReference type="Proteomes" id="UP000189933">
    <property type="component" value="Unassembled WGS sequence"/>
</dbReference>
<dbReference type="AlphaFoldDB" id="A0A1T4QYW3"/>
<feature type="domain" description="4Fe-4S ferredoxin-type" evidence="5">
    <location>
        <begin position="305"/>
        <end position="333"/>
    </location>
</feature>
<dbReference type="SUPFAM" id="SSF54862">
    <property type="entry name" value="4Fe-4S ferredoxins"/>
    <property type="match status" value="1"/>
</dbReference>
<proteinExistence type="predicted"/>
<dbReference type="InterPro" id="IPR007160">
    <property type="entry name" value="DUF362"/>
</dbReference>
<dbReference type="InterPro" id="IPR017900">
    <property type="entry name" value="4Fe4S_Fe_S_CS"/>
</dbReference>
<dbReference type="InterPro" id="IPR017896">
    <property type="entry name" value="4Fe4S_Fe-S-bd"/>
</dbReference>
<protein>
    <submittedName>
        <fullName evidence="6">Uncharacterized conserved protein, DUF362 family</fullName>
    </submittedName>
</protein>
<gene>
    <name evidence="6" type="ORF">SAMN02745885_01851</name>
</gene>
<evidence type="ECO:0000256" key="2">
    <source>
        <dbReference type="ARBA" id="ARBA00022723"/>
    </source>
</evidence>
<dbReference type="EMBL" id="FUXM01000023">
    <property type="protein sequence ID" value="SKA08786.1"/>
    <property type="molecule type" value="Genomic_DNA"/>
</dbReference>
<dbReference type="InterPro" id="IPR050572">
    <property type="entry name" value="Fe-S_Ferredoxin"/>
</dbReference>
<name>A0A1T4QYW3_9FIRM</name>
<dbReference type="PROSITE" id="PS00198">
    <property type="entry name" value="4FE4S_FER_1"/>
    <property type="match status" value="1"/>
</dbReference>
<evidence type="ECO:0000256" key="1">
    <source>
        <dbReference type="ARBA" id="ARBA00022485"/>
    </source>
</evidence>
<keyword evidence="3" id="KW-0408">Iron</keyword>
<sequence length="372" mass="40643">MRIAAAAVNSYEYKEVEKGIEEVLACFGGIEALIRSGERVLIKPNMLEGLPPERAVTTHPEVVRAVIRQVKRAGGIPLVGDSPGIGSGMKAAEKNGIAGVCREEGAELLAFAESAEYSFPEGKVIRKFHLTGELQQVDKVISLAKMKTHSFMGITGAVKNLFGCIVGPGKAQFHLRLKRRDDFAAMLVDLALLVKPVFFLVDGIVGMEGNGPRNGSPIQAGVILGGTNGFAVDLVMGQMMGFNSEELPVSRLALARGLVPGLKRIEVVGSGRELRWDFQPPYNLESLDGRVPPFLVRFFQNQFTYRPVMNEKCTGCSRCAQHCPPQAIKIENGKAMVDYEQCIRCYCCQELCPFDAVILEQGLLLKLFGRKK</sequence>